<dbReference type="AlphaFoldDB" id="A0A183MK99"/>
<reference evidence="1 2" key="1">
    <citation type="submission" date="2018-11" db="EMBL/GenBank/DDBJ databases">
        <authorList>
            <consortium name="Pathogen Informatics"/>
        </authorList>
    </citation>
    <scope>NUCLEOTIDE SEQUENCE [LARGE SCALE GENOMIC DNA]</scope>
    <source>
        <strain evidence="1 2">Zambia</strain>
    </source>
</reference>
<protein>
    <submittedName>
        <fullName evidence="1">Uncharacterized protein</fullName>
    </submittedName>
</protein>
<accession>A0A183MK99</accession>
<organism evidence="1 2">
    <name type="scientific">Schistosoma margrebowiei</name>
    <dbReference type="NCBI Taxonomy" id="48269"/>
    <lineage>
        <taxon>Eukaryota</taxon>
        <taxon>Metazoa</taxon>
        <taxon>Spiralia</taxon>
        <taxon>Lophotrochozoa</taxon>
        <taxon>Platyhelminthes</taxon>
        <taxon>Trematoda</taxon>
        <taxon>Digenea</taxon>
        <taxon>Strigeidida</taxon>
        <taxon>Schistosomatoidea</taxon>
        <taxon>Schistosomatidae</taxon>
        <taxon>Schistosoma</taxon>
    </lineage>
</organism>
<dbReference type="Proteomes" id="UP000277204">
    <property type="component" value="Unassembled WGS sequence"/>
</dbReference>
<dbReference type="EMBL" id="UZAI01017151">
    <property type="protein sequence ID" value="VDP21111.1"/>
    <property type="molecule type" value="Genomic_DNA"/>
</dbReference>
<sequence length="84" mass="9420">MNTSTSEEKHGIEWTARMQLDDLDFADDLALQQMQKTTSVAEASVADDRSPETNRSPKDIYLHHSFSIVKRMATELGGVNHLSD</sequence>
<gene>
    <name evidence="1" type="ORF">SMRZ_LOCUS16474</name>
</gene>
<proteinExistence type="predicted"/>
<evidence type="ECO:0000313" key="1">
    <source>
        <dbReference type="EMBL" id="VDP21111.1"/>
    </source>
</evidence>
<name>A0A183MK99_9TREM</name>
<evidence type="ECO:0000313" key="2">
    <source>
        <dbReference type="Proteomes" id="UP000277204"/>
    </source>
</evidence>
<keyword evidence="2" id="KW-1185">Reference proteome</keyword>